<sequence>MHELLVQWIGYVVPGIEVLGIVMVLWSILEALARLAQRGWSLLTQPATRNDLTVIRLAMGEKMVLGLEFFLAGDIVQTIVVPTWESLAILGGIVVIRTVLVFFLNMELRQGTKHAGA</sequence>
<evidence type="ECO:0000313" key="3">
    <source>
        <dbReference type="Proteomes" id="UP000092952"/>
    </source>
</evidence>
<gene>
    <name evidence="2" type="ORF">PG2T_06970</name>
</gene>
<accession>A0A1B1YSZ5</accession>
<dbReference type="PANTHER" id="PTHR38468">
    <property type="entry name" value="SLL0939 PROTEIN"/>
    <property type="match status" value="1"/>
</dbReference>
<keyword evidence="3" id="KW-1185">Reference proteome</keyword>
<dbReference type="InParanoid" id="A0A1B1YSZ5"/>
<dbReference type="EMBL" id="CP014671">
    <property type="protein sequence ID" value="ANX03958.1"/>
    <property type="molecule type" value="Genomic_DNA"/>
</dbReference>
<dbReference type="PANTHER" id="PTHR38468:SF1">
    <property type="entry name" value="SLL0939 PROTEIN"/>
    <property type="match status" value="1"/>
</dbReference>
<organism evidence="2 3">
    <name type="scientific">Immundisolibacter cernigliae</name>
    <dbReference type="NCBI Taxonomy" id="1810504"/>
    <lineage>
        <taxon>Bacteria</taxon>
        <taxon>Pseudomonadati</taxon>
        <taxon>Pseudomonadota</taxon>
        <taxon>Gammaproteobacteria</taxon>
        <taxon>Immundisolibacterales</taxon>
        <taxon>Immundisolibacteraceae</taxon>
        <taxon>Immundisolibacter</taxon>
    </lineage>
</organism>
<feature type="transmembrane region" description="Helical" evidence="1">
    <location>
        <begin position="63"/>
        <end position="81"/>
    </location>
</feature>
<dbReference type="Pfam" id="PF07784">
    <property type="entry name" value="DUF1622"/>
    <property type="match status" value="1"/>
</dbReference>
<name>A0A1B1YSZ5_9GAMM</name>
<dbReference type="RefSeq" id="WP_052160114.1">
    <property type="nucleotide sequence ID" value="NZ_CP014671.1"/>
</dbReference>
<evidence type="ECO:0008006" key="4">
    <source>
        <dbReference type="Google" id="ProtNLM"/>
    </source>
</evidence>
<feature type="transmembrane region" description="Helical" evidence="1">
    <location>
        <begin position="6"/>
        <end position="29"/>
    </location>
</feature>
<reference evidence="3" key="1">
    <citation type="submission" date="2016-03" db="EMBL/GenBank/DDBJ databases">
        <title>Complete genome sequence of Solimmundus cernigliae, representing a novel lineage of polycyclic aromatic hydrocarbon degraders within the Gammaproteobacteria.</title>
        <authorList>
            <person name="Singleton D.R."/>
            <person name="Dickey A.N."/>
            <person name="Scholl E.H."/>
            <person name="Wright F.A."/>
            <person name="Aitken M.D."/>
        </authorList>
    </citation>
    <scope>NUCLEOTIDE SEQUENCE [LARGE SCALE GENOMIC DNA]</scope>
    <source>
        <strain evidence="3">TR3.2</strain>
    </source>
</reference>
<dbReference type="KEGG" id="gbi:PG2T_06970"/>
<evidence type="ECO:0000256" key="1">
    <source>
        <dbReference type="SAM" id="Phobius"/>
    </source>
</evidence>
<protein>
    <recommendedName>
        <fullName evidence="4">DUF1622 domain-containing protein</fullName>
    </recommendedName>
</protein>
<keyword evidence="1" id="KW-0472">Membrane</keyword>
<feature type="transmembrane region" description="Helical" evidence="1">
    <location>
        <begin position="87"/>
        <end position="104"/>
    </location>
</feature>
<dbReference type="OrthoDB" id="9812897at2"/>
<keyword evidence="1" id="KW-1133">Transmembrane helix</keyword>
<dbReference type="InterPro" id="IPR012427">
    <property type="entry name" value="DUF1622"/>
</dbReference>
<dbReference type="AlphaFoldDB" id="A0A1B1YSZ5"/>
<keyword evidence="1" id="KW-0812">Transmembrane</keyword>
<evidence type="ECO:0000313" key="2">
    <source>
        <dbReference type="EMBL" id="ANX03958.1"/>
    </source>
</evidence>
<proteinExistence type="predicted"/>
<dbReference type="Proteomes" id="UP000092952">
    <property type="component" value="Chromosome"/>
</dbReference>